<evidence type="ECO:0000256" key="1">
    <source>
        <dbReference type="SAM" id="MobiDB-lite"/>
    </source>
</evidence>
<protein>
    <submittedName>
        <fullName evidence="2">Uncharacterized protein</fullName>
    </submittedName>
</protein>
<accession>A0A8S9R084</accession>
<dbReference type="EMBL" id="QGKX02000996">
    <property type="protein sequence ID" value="KAF3555740.1"/>
    <property type="molecule type" value="Genomic_DNA"/>
</dbReference>
<name>A0A8S9R084_BRACR</name>
<sequence>MDCHFIVSIDTDISEQEPKLTSNTKLDTTACLEAWYRWDRILQTSLEGKALCRFITFSLSTTIKASFIRIPTKRIRMGLGGGNHQEVMILSFKSCESMLFSNLFQRDSSVLLEDKQKGSGTFWRNMVILEPFECRAAHTPFQCRRFEVNQNPVPEDMPVLLKSGQSSSREEAVGEMHDCRSMKQHCH</sequence>
<dbReference type="Proteomes" id="UP000712600">
    <property type="component" value="Unassembled WGS sequence"/>
</dbReference>
<feature type="compositionally biased region" description="Basic and acidic residues" evidence="1">
    <location>
        <begin position="168"/>
        <end position="181"/>
    </location>
</feature>
<organism evidence="2 3">
    <name type="scientific">Brassica cretica</name>
    <name type="common">Mustard</name>
    <dbReference type="NCBI Taxonomy" id="69181"/>
    <lineage>
        <taxon>Eukaryota</taxon>
        <taxon>Viridiplantae</taxon>
        <taxon>Streptophyta</taxon>
        <taxon>Embryophyta</taxon>
        <taxon>Tracheophyta</taxon>
        <taxon>Spermatophyta</taxon>
        <taxon>Magnoliopsida</taxon>
        <taxon>eudicotyledons</taxon>
        <taxon>Gunneridae</taxon>
        <taxon>Pentapetalae</taxon>
        <taxon>rosids</taxon>
        <taxon>malvids</taxon>
        <taxon>Brassicales</taxon>
        <taxon>Brassicaceae</taxon>
        <taxon>Brassiceae</taxon>
        <taxon>Brassica</taxon>
    </lineage>
</organism>
<evidence type="ECO:0000313" key="3">
    <source>
        <dbReference type="Proteomes" id="UP000712600"/>
    </source>
</evidence>
<proteinExistence type="predicted"/>
<feature type="region of interest" description="Disordered" evidence="1">
    <location>
        <begin position="165"/>
        <end position="187"/>
    </location>
</feature>
<dbReference type="AlphaFoldDB" id="A0A8S9R084"/>
<reference evidence="2" key="1">
    <citation type="submission" date="2019-12" db="EMBL/GenBank/DDBJ databases">
        <title>Genome sequencing and annotation of Brassica cretica.</title>
        <authorList>
            <person name="Studholme D.J."/>
            <person name="Sarris P."/>
        </authorList>
    </citation>
    <scope>NUCLEOTIDE SEQUENCE</scope>
    <source>
        <strain evidence="2">PFS-109/04</strain>
        <tissue evidence="2">Leaf</tissue>
    </source>
</reference>
<gene>
    <name evidence="2" type="ORF">F2Q69_00012776</name>
</gene>
<evidence type="ECO:0000313" key="2">
    <source>
        <dbReference type="EMBL" id="KAF3555740.1"/>
    </source>
</evidence>
<comment type="caution">
    <text evidence="2">The sequence shown here is derived from an EMBL/GenBank/DDBJ whole genome shotgun (WGS) entry which is preliminary data.</text>
</comment>